<protein>
    <submittedName>
        <fullName evidence="2">Uncharacterized protein</fullName>
    </submittedName>
</protein>
<reference evidence="2" key="1">
    <citation type="submission" date="2021-05" db="EMBL/GenBank/DDBJ databases">
        <title>Comparative genomics of three Colletotrichum scovillei strains and genetic complementation revealed genes involved fungal growth and virulence on chili pepper.</title>
        <authorList>
            <person name="Hsieh D.-K."/>
            <person name="Chuang S.-C."/>
            <person name="Chen C.-Y."/>
            <person name="Chao Y.-T."/>
            <person name="Lu M.-Y.J."/>
            <person name="Lee M.-H."/>
            <person name="Shih M.-C."/>
        </authorList>
    </citation>
    <scope>NUCLEOTIDE SEQUENCE</scope>
    <source>
        <strain evidence="2">Coll-153</strain>
    </source>
</reference>
<evidence type="ECO:0000256" key="1">
    <source>
        <dbReference type="SAM" id="MobiDB-lite"/>
    </source>
</evidence>
<evidence type="ECO:0000313" key="3">
    <source>
        <dbReference type="Proteomes" id="UP000699042"/>
    </source>
</evidence>
<dbReference type="EMBL" id="JAESDN010000007">
    <property type="protein sequence ID" value="KAG7047782.1"/>
    <property type="molecule type" value="Genomic_DNA"/>
</dbReference>
<name>A0A9P7UDF1_9PEZI</name>
<feature type="region of interest" description="Disordered" evidence="1">
    <location>
        <begin position="1"/>
        <end position="33"/>
    </location>
</feature>
<comment type="caution">
    <text evidence="2">The sequence shown here is derived from an EMBL/GenBank/DDBJ whole genome shotgun (WGS) entry which is preliminary data.</text>
</comment>
<dbReference type="Proteomes" id="UP000699042">
    <property type="component" value="Unassembled WGS sequence"/>
</dbReference>
<sequence length="110" mass="12400">MASNDDTASQGPNTTTTGEPRQADRPGMDRVHPWITVWQSSSSSSSSALGLSRVRLMERAPLSPYPFPTLPCRRTTCEPHELGRCRRIFLMDGWMKGRQRWRSAHTGTLQ</sequence>
<evidence type="ECO:0000313" key="2">
    <source>
        <dbReference type="EMBL" id="KAG7047782.1"/>
    </source>
</evidence>
<feature type="compositionally biased region" description="Polar residues" evidence="1">
    <location>
        <begin position="1"/>
        <end position="19"/>
    </location>
</feature>
<dbReference type="AlphaFoldDB" id="A0A9P7UDF1"/>
<proteinExistence type="predicted"/>
<accession>A0A9P7UDF1</accession>
<feature type="compositionally biased region" description="Basic and acidic residues" evidence="1">
    <location>
        <begin position="21"/>
        <end position="32"/>
    </location>
</feature>
<gene>
    <name evidence="2" type="ORF">JMJ77_011124</name>
</gene>
<organism evidence="2 3">
    <name type="scientific">Colletotrichum scovillei</name>
    <dbReference type="NCBI Taxonomy" id="1209932"/>
    <lineage>
        <taxon>Eukaryota</taxon>
        <taxon>Fungi</taxon>
        <taxon>Dikarya</taxon>
        <taxon>Ascomycota</taxon>
        <taxon>Pezizomycotina</taxon>
        <taxon>Sordariomycetes</taxon>
        <taxon>Hypocreomycetidae</taxon>
        <taxon>Glomerellales</taxon>
        <taxon>Glomerellaceae</taxon>
        <taxon>Colletotrichum</taxon>
        <taxon>Colletotrichum acutatum species complex</taxon>
    </lineage>
</organism>
<keyword evidence="3" id="KW-1185">Reference proteome</keyword>